<dbReference type="RefSeq" id="WP_183764122.1">
    <property type="nucleotide sequence ID" value="NZ_BMHZ01000001.1"/>
</dbReference>
<evidence type="ECO:0000313" key="4">
    <source>
        <dbReference type="EMBL" id="MBB4108472.1"/>
    </source>
</evidence>
<dbReference type="Pfam" id="PF20016">
    <property type="entry name" value="ThsA_Macro"/>
    <property type="match status" value="1"/>
</dbReference>
<organism evidence="4 5">
    <name type="scientific">Pedobacter zeae</name>
    <dbReference type="NCBI Taxonomy" id="1737356"/>
    <lineage>
        <taxon>Bacteria</taxon>
        <taxon>Pseudomonadati</taxon>
        <taxon>Bacteroidota</taxon>
        <taxon>Sphingobacteriia</taxon>
        <taxon>Sphingobacteriales</taxon>
        <taxon>Sphingobacteriaceae</taxon>
        <taxon>Pedobacter</taxon>
    </lineage>
</organism>
<reference evidence="3" key="4">
    <citation type="submission" date="2024-05" db="EMBL/GenBank/DDBJ databases">
        <authorList>
            <person name="Sun Q."/>
            <person name="Zhou Y."/>
        </authorList>
    </citation>
    <scope>NUCLEOTIDE SEQUENCE</scope>
    <source>
        <strain evidence="3">CGMCC 1.15287</strain>
    </source>
</reference>
<reference evidence="3" key="1">
    <citation type="journal article" date="2014" name="Int. J. Syst. Evol. Microbiol.">
        <title>Complete genome of a new Firmicutes species belonging to the dominant human colonic microbiota ('Ruminococcus bicirculans') reveals two chromosomes and a selective capacity to utilize plant glucans.</title>
        <authorList>
            <consortium name="NISC Comparative Sequencing Program"/>
            <person name="Wegmann U."/>
            <person name="Louis P."/>
            <person name="Goesmann A."/>
            <person name="Henrissat B."/>
            <person name="Duncan S.H."/>
            <person name="Flint H.J."/>
        </authorList>
    </citation>
    <scope>NUCLEOTIDE SEQUENCE</scope>
    <source>
        <strain evidence="3">CGMCC 1.15287</strain>
    </source>
</reference>
<sequence>MNYHLRSFRTKSYWLYALCSVDSLKTFIAVVGGTWTIVDISDSFHLLDKTDLPAFWIYVLMVIGIITVIITRRPVKKISYKYPGEDLSIEVRIDDIFNISGQKVISTNTTFDTDIANGIISPNSLQGQFTNKFYSERVNELNEKIDIGLNDTEFTVIEKEAGKNHRYDFGTTVKFREGDQFFYWFAMSDLNYNNNARTTLNNVQKSLDGLWDFIANKGEKIDIVIPAIGSGLGRLKTSRKKLIAIIAQSFINASEESIFSNKLIIVVHPSDISKSSLNLFEVKDLLRHYLP</sequence>
<evidence type="ECO:0000313" key="5">
    <source>
        <dbReference type="Proteomes" id="UP000532273"/>
    </source>
</evidence>
<keyword evidence="1" id="KW-0472">Membrane</keyword>
<keyword evidence="1" id="KW-0812">Transmembrane</keyword>
<dbReference type="Proteomes" id="UP000642938">
    <property type="component" value="Unassembled WGS sequence"/>
</dbReference>
<keyword evidence="6" id="KW-1185">Reference proteome</keyword>
<proteinExistence type="predicted"/>
<protein>
    <recommendedName>
        <fullName evidence="2">Thoeris protein ThsA Macro domain-containing protein</fullName>
    </recommendedName>
</protein>
<feature type="domain" description="Thoeris protein ThsA Macro" evidence="2">
    <location>
        <begin position="89"/>
        <end position="268"/>
    </location>
</feature>
<keyword evidence="1" id="KW-1133">Transmembrane helix</keyword>
<reference evidence="4 5" key="3">
    <citation type="submission" date="2020-08" db="EMBL/GenBank/DDBJ databases">
        <title>Genomic Encyclopedia of Type Strains, Phase IV (KMG-IV): sequencing the most valuable type-strain genomes for metagenomic binning, comparative biology and taxonomic classification.</title>
        <authorList>
            <person name="Goeker M."/>
        </authorList>
    </citation>
    <scope>NUCLEOTIDE SEQUENCE [LARGE SCALE GENOMIC DNA]</scope>
    <source>
        <strain evidence="4 5">DSM 100774</strain>
    </source>
</reference>
<feature type="transmembrane region" description="Helical" evidence="1">
    <location>
        <begin position="55"/>
        <end position="71"/>
    </location>
</feature>
<comment type="caution">
    <text evidence="4">The sequence shown here is derived from an EMBL/GenBank/DDBJ whole genome shotgun (WGS) entry which is preliminary data.</text>
</comment>
<dbReference type="Gene3D" id="3.40.220.10">
    <property type="entry name" value="Leucine Aminopeptidase, subunit E, domain 1"/>
    <property type="match status" value="1"/>
</dbReference>
<dbReference type="AlphaFoldDB" id="A0A7W6P5W6"/>
<dbReference type="EMBL" id="BMHZ01000001">
    <property type="protein sequence ID" value="GGG92575.1"/>
    <property type="molecule type" value="Genomic_DNA"/>
</dbReference>
<evidence type="ECO:0000313" key="3">
    <source>
        <dbReference type="EMBL" id="GGG92575.1"/>
    </source>
</evidence>
<reference evidence="6" key="2">
    <citation type="journal article" date="2019" name="Int. J. Syst. Evol. Microbiol.">
        <title>The Global Catalogue of Microorganisms (GCM) 10K type strain sequencing project: providing services to taxonomists for standard genome sequencing and annotation.</title>
        <authorList>
            <consortium name="The Broad Institute Genomics Platform"/>
            <consortium name="The Broad Institute Genome Sequencing Center for Infectious Disease"/>
            <person name="Wu L."/>
            <person name="Ma J."/>
        </authorList>
    </citation>
    <scope>NUCLEOTIDE SEQUENCE [LARGE SCALE GENOMIC DNA]</scope>
    <source>
        <strain evidence="6">CGMCC 1.15287</strain>
    </source>
</reference>
<dbReference type="EMBL" id="JACIEF010000002">
    <property type="protein sequence ID" value="MBB4108472.1"/>
    <property type="molecule type" value="Genomic_DNA"/>
</dbReference>
<dbReference type="InterPro" id="IPR043472">
    <property type="entry name" value="Macro_dom-like"/>
</dbReference>
<feature type="transmembrane region" description="Helical" evidence="1">
    <location>
        <begin position="12"/>
        <end position="35"/>
    </location>
</feature>
<gene>
    <name evidence="3" type="ORF">GCM10007422_02070</name>
    <name evidence="4" type="ORF">GGQ60_002453</name>
</gene>
<name>A0A7W6P5W6_9SPHI</name>
<evidence type="ECO:0000259" key="2">
    <source>
        <dbReference type="Pfam" id="PF20016"/>
    </source>
</evidence>
<evidence type="ECO:0000313" key="6">
    <source>
        <dbReference type="Proteomes" id="UP000642938"/>
    </source>
</evidence>
<evidence type="ECO:0000256" key="1">
    <source>
        <dbReference type="SAM" id="Phobius"/>
    </source>
</evidence>
<dbReference type="InterPro" id="IPR045535">
    <property type="entry name" value="ThsA_Macro"/>
</dbReference>
<accession>A0A7W6P5W6</accession>
<dbReference type="Proteomes" id="UP000532273">
    <property type="component" value="Unassembled WGS sequence"/>
</dbReference>